<sequence>MDSPESKAICTACETDHSSQVGSPGTPCFRRIQLKSNSLVACVKYLPSVARAERPSGVAFIQVTSRVTTATPAEPPNPLMKALR</sequence>
<reference evidence="1" key="2">
    <citation type="submission" date="2021-01" db="EMBL/GenBank/DDBJ databases">
        <authorList>
            <person name="Schikora-Tamarit M.A."/>
        </authorList>
    </citation>
    <scope>NUCLEOTIDE SEQUENCE</scope>
    <source>
        <strain evidence="1">CBS6075</strain>
    </source>
</reference>
<dbReference type="GeneID" id="70236416"/>
<comment type="caution">
    <text evidence="1">The sequence shown here is derived from an EMBL/GenBank/DDBJ whole genome shotgun (WGS) entry which is preliminary data.</text>
</comment>
<dbReference type="Proteomes" id="UP000769157">
    <property type="component" value="Unassembled WGS sequence"/>
</dbReference>
<dbReference type="EMBL" id="JAEUBE010000295">
    <property type="protein sequence ID" value="KAH3666262.1"/>
    <property type="molecule type" value="Genomic_DNA"/>
</dbReference>
<dbReference type="RefSeq" id="XP_046061466.1">
    <property type="nucleotide sequence ID" value="XM_046205531.1"/>
</dbReference>
<reference evidence="1" key="1">
    <citation type="journal article" date="2021" name="Open Biol.">
        <title>Shared evolutionary footprints suggest mitochondrial oxidative damage underlies multiple complex I losses in fungi.</title>
        <authorList>
            <person name="Schikora-Tamarit M.A."/>
            <person name="Marcet-Houben M."/>
            <person name="Nosek J."/>
            <person name="Gabaldon T."/>
        </authorList>
    </citation>
    <scope>NUCLEOTIDE SEQUENCE</scope>
    <source>
        <strain evidence="1">CBS6075</strain>
    </source>
</reference>
<organism evidence="1 2">
    <name type="scientific">Ogataea philodendri</name>
    <dbReference type="NCBI Taxonomy" id="1378263"/>
    <lineage>
        <taxon>Eukaryota</taxon>
        <taxon>Fungi</taxon>
        <taxon>Dikarya</taxon>
        <taxon>Ascomycota</taxon>
        <taxon>Saccharomycotina</taxon>
        <taxon>Pichiomycetes</taxon>
        <taxon>Pichiales</taxon>
        <taxon>Pichiaceae</taxon>
        <taxon>Ogataea</taxon>
    </lineage>
</organism>
<evidence type="ECO:0000313" key="2">
    <source>
        <dbReference type="Proteomes" id="UP000769157"/>
    </source>
</evidence>
<accession>A0A9P8P6L7</accession>
<proteinExistence type="predicted"/>
<gene>
    <name evidence="1" type="ORF">OGAPHI_004451</name>
</gene>
<evidence type="ECO:0000313" key="1">
    <source>
        <dbReference type="EMBL" id="KAH3666262.1"/>
    </source>
</evidence>
<dbReference type="AlphaFoldDB" id="A0A9P8P6L7"/>
<name>A0A9P8P6L7_9ASCO</name>
<keyword evidence="2" id="KW-1185">Reference proteome</keyword>
<protein>
    <submittedName>
        <fullName evidence="1">Uncharacterized protein</fullName>
    </submittedName>
</protein>